<dbReference type="EMBL" id="NVQC01000022">
    <property type="protein sequence ID" value="PTL35607.1"/>
    <property type="molecule type" value="Genomic_DNA"/>
</dbReference>
<proteinExistence type="inferred from homology"/>
<comment type="function">
    <text evidence="4">Catalyzes the conversion of cyclic dehypoxanthine futalosine (cyclic DHFL) into 1,4-dihydroxy-6-naphthoate, a step in the biosynthesis of menaquinone (MK, vitamin K2).</text>
</comment>
<comment type="similarity">
    <text evidence="4">Belongs to the MqnA/MqnD family. MqnD subfamily.</text>
</comment>
<dbReference type="PANTHER" id="PTHR37167">
    <property type="entry name" value="1,4-DIHYDROXY-6-NAPHTOATE SYNTHASE"/>
    <property type="match status" value="1"/>
</dbReference>
<dbReference type="AlphaFoldDB" id="A0A2T4TWY9"/>
<dbReference type="GO" id="GO:0009234">
    <property type="term" value="P:menaquinone biosynthetic process"/>
    <property type="evidence" value="ECO:0007669"/>
    <property type="project" value="UniProtKB-UniRule"/>
</dbReference>
<keyword evidence="6" id="KW-1185">Reference proteome</keyword>
<dbReference type="UniPathway" id="UPA00079"/>
<dbReference type="OrthoDB" id="9809439at2"/>
<comment type="catalytic activity">
    <reaction evidence="4">
        <text>cyclic dehypoxanthinylfutalosinate = 1,4-dihydroxy-6-naphthoate + dihydroxyacetone</text>
        <dbReference type="Rhea" id="RHEA:33087"/>
        <dbReference type="ChEBI" id="CHEBI:16016"/>
        <dbReference type="ChEBI" id="CHEBI:64254"/>
        <dbReference type="ChEBI" id="CHEBI:64270"/>
        <dbReference type="EC" id="4.1.99.29"/>
    </reaction>
</comment>
<dbReference type="GO" id="GO:0016830">
    <property type="term" value="F:carbon-carbon lyase activity"/>
    <property type="evidence" value="ECO:0007669"/>
    <property type="project" value="UniProtKB-UniRule"/>
</dbReference>
<feature type="active site" description="Proton acceptor" evidence="4">
    <location>
        <position position="150"/>
    </location>
</feature>
<sequence length="279" mass="31495">METRLIHIGHSPDPDDAFMFYALAKERLDTGRFRFQHILEAIDVLNGWAMEGRLEVTAISAHAYTYVSDRYFLLPHGASIGRNYGPILVAKRPLDPADLRGKRIAVPGRLTTAFLVLQLYLREFQAVEVPFDQVFDAVERGEADAGLVIHEGQLTFEASGFTKLLDLGTWWYEQTALPLPLGANAIRKDLGEPCCLEVSGYLQASINYGLAHRQEALQYAMQFGRGLDVALTDRFVGMYVNEDTRTWNQETRQGLEHLLNLAWEQGLITKRIQPEFLPG</sequence>
<dbReference type="InterPro" id="IPR030869">
    <property type="entry name" value="MqnD"/>
</dbReference>
<comment type="caution">
    <text evidence="4">Lacks conserved residue(s) required for the propagation of feature annotation.</text>
</comment>
<protein>
    <recommendedName>
        <fullName evidence="4">1,4-dihydroxy-6-naphtoate synthase</fullName>
        <ecNumber evidence="4">4.1.99.29</ecNumber>
    </recommendedName>
    <alternativeName>
        <fullName evidence="4">Menaquinone biosynthetic enzyme MqnD</fullName>
    </alternativeName>
</protein>
<accession>A0A2T4TWY9</accession>
<evidence type="ECO:0000256" key="1">
    <source>
        <dbReference type="ARBA" id="ARBA00004863"/>
    </source>
</evidence>
<evidence type="ECO:0000256" key="2">
    <source>
        <dbReference type="ARBA" id="ARBA00022428"/>
    </source>
</evidence>
<reference evidence="5 6" key="1">
    <citation type="submission" date="2017-09" db="EMBL/GenBank/DDBJ databases">
        <title>Bloom of a denitrifying methanotroph, Candidatus Methylomirabilis limnetica, in a deep stratified lake.</title>
        <authorList>
            <person name="Graf J.S."/>
            <person name="Marchant H.K."/>
            <person name="Tienken D."/>
            <person name="Hach P.F."/>
            <person name="Brand A."/>
            <person name="Schubert C.J."/>
            <person name="Kuypers M.M."/>
            <person name="Milucka J."/>
        </authorList>
    </citation>
    <scope>NUCLEOTIDE SEQUENCE [LARGE SCALE GENOMIC DNA]</scope>
    <source>
        <strain evidence="5 6">Zug</strain>
    </source>
</reference>
<evidence type="ECO:0000313" key="5">
    <source>
        <dbReference type="EMBL" id="PTL35607.1"/>
    </source>
</evidence>
<dbReference type="Gene3D" id="3.40.190.10">
    <property type="entry name" value="Periplasmic binding protein-like II"/>
    <property type="match status" value="2"/>
</dbReference>
<dbReference type="SUPFAM" id="SSF53850">
    <property type="entry name" value="Periplasmic binding protein-like II"/>
    <property type="match status" value="1"/>
</dbReference>
<comment type="caution">
    <text evidence="5">The sequence shown here is derived from an EMBL/GenBank/DDBJ whole genome shotgun (WGS) entry which is preliminary data.</text>
</comment>
<feature type="binding site" evidence="4">
    <location>
        <begin position="112"/>
        <end position="113"/>
    </location>
    <ligand>
        <name>substrate</name>
    </ligand>
</feature>
<comment type="pathway">
    <text evidence="1 4">Quinol/quinone metabolism; menaquinone biosynthesis.</text>
</comment>
<evidence type="ECO:0000256" key="4">
    <source>
        <dbReference type="HAMAP-Rule" id="MF_00996"/>
    </source>
</evidence>
<dbReference type="HAMAP" id="MF_00996">
    <property type="entry name" value="MqnD"/>
    <property type="match status" value="1"/>
</dbReference>
<organism evidence="5 6">
    <name type="scientific">Candidatus Methylomirabilis limnetica</name>
    <dbReference type="NCBI Taxonomy" id="2033718"/>
    <lineage>
        <taxon>Bacteria</taxon>
        <taxon>Candidatus Methylomirabilota</taxon>
        <taxon>Candidatus Methylomirabilia</taxon>
        <taxon>Candidatus Methylomirabilales</taxon>
        <taxon>Candidatus Methylomirabilaceae</taxon>
        <taxon>Candidatus Methylomirabilis</taxon>
    </lineage>
</organism>
<keyword evidence="3 4" id="KW-0456">Lyase</keyword>
<name>A0A2T4TWY9_9BACT</name>
<dbReference type="PANTHER" id="PTHR37167:SF1">
    <property type="entry name" value="1,4-DIHYDROXY-6-NAPHTOATE SYNTHASE"/>
    <property type="match status" value="1"/>
</dbReference>
<evidence type="ECO:0000313" key="6">
    <source>
        <dbReference type="Proteomes" id="UP000241436"/>
    </source>
</evidence>
<dbReference type="Pfam" id="PF02621">
    <property type="entry name" value="VitK2_biosynth"/>
    <property type="match status" value="1"/>
</dbReference>
<dbReference type="RefSeq" id="WP_107562265.1">
    <property type="nucleotide sequence ID" value="NZ_NVQC01000022.1"/>
</dbReference>
<dbReference type="EC" id="4.1.99.29" evidence="4"/>
<evidence type="ECO:0000256" key="3">
    <source>
        <dbReference type="ARBA" id="ARBA00023239"/>
    </source>
</evidence>
<dbReference type="Proteomes" id="UP000241436">
    <property type="component" value="Unassembled WGS sequence"/>
</dbReference>
<reference evidence="6" key="2">
    <citation type="journal article" date="2018" name="Environ. Microbiol.">
        <title>Bloom of a denitrifying methanotroph, 'Candidatus Methylomirabilis limnetica', in a deep stratified lake.</title>
        <authorList>
            <person name="Graf J.S."/>
            <person name="Mayr M.J."/>
            <person name="Marchant H.K."/>
            <person name="Tienken D."/>
            <person name="Hach P.F."/>
            <person name="Brand A."/>
            <person name="Schubert C.J."/>
            <person name="Kuypers M.M."/>
            <person name="Milucka J."/>
        </authorList>
    </citation>
    <scope>NUCLEOTIDE SEQUENCE [LARGE SCALE GENOMIC DNA]</scope>
    <source>
        <strain evidence="6">Zug</strain>
    </source>
</reference>
<gene>
    <name evidence="4" type="primary">mqnD</name>
    <name evidence="5" type="ORF">CLG94_07475</name>
</gene>
<dbReference type="CDD" id="cd13636">
    <property type="entry name" value="PBP2_Af1704"/>
    <property type="match status" value="1"/>
</dbReference>
<dbReference type="InterPro" id="IPR003773">
    <property type="entry name" value="Menaquinone_biosynth"/>
</dbReference>
<keyword evidence="2 4" id="KW-0474">Menaquinone biosynthesis</keyword>